<dbReference type="InterPro" id="IPR006311">
    <property type="entry name" value="TAT_signal"/>
</dbReference>
<dbReference type="AlphaFoldDB" id="A0A9W6JKV8"/>
<reference evidence="1" key="2">
    <citation type="submission" date="2023-01" db="EMBL/GenBank/DDBJ databases">
        <authorList>
            <person name="Sun Q."/>
            <person name="Evtushenko L."/>
        </authorList>
    </citation>
    <scope>NUCLEOTIDE SEQUENCE</scope>
    <source>
        <strain evidence="1">VKM B-2555</strain>
    </source>
</reference>
<dbReference type="EMBL" id="BSFK01000016">
    <property type="protein sequence ID" value="GLK78048.1"/>
    <property type="molecule type" value="Genomic_DNA"/>
</dbReference>
<evidence type="ECO:0000313" key="2">
    <source>
        <dbReference type="Proteomes" id="UP001143364"/>
    </source>
</evidence>
<name>A0A9W6JKV8_9HYPH</name>
<sequence length="185" mass="20522">MANHDSTTEEHDAPQPSRRGFFGHIAGAAFAGGVVYLTSGAPETVSEVFRAFAARLAEAEARHEVAVRASVAAETAYYASRPVRIEVGNNESLPFDEMVRDRHRRQREANVSHFQRDRAARARCDLDGCHRRQAEIITEIDGILGDLVKTPARTVDDLRLKAQLVLDRDQELAAEVLEEFLTLVA</sequence>
<organism evidence="1 2">
    <name type="scientific">Methylopila jiangsuensis</name>
    <dbReference type="NCBI Taxonomy" id="586230"/>
    <lineage>
        <taxon>Bacteria</taxon>
        <taxon>Pseudomonadati</taxon>
        <taxon>Pseudomonadota</taxon>
        <taxon>Alphaproteobacteria</taxon>
        <taxon>Hyphomicrobiales</taxon>
        <taxon>Methylopilaceae</taxon>
        <taxon>Methylopila</taxon>
    </lineage>
</organism>
<proteinExistence type="predicted"/>
<dbReference type="RefSeq" id="WP_271205867.1">
    <property type="nucleotide sequence ID" value="NZ_BSFK01000016.1"/>
</dbReference>
<reference evidence="1" key="1">
    <citation type="journal article" date="2014" name="Int. J. Syst. Evol. Microbiol.">
        <title>Complete genome sequence of Corynebacterium casei LMG S-19264T (=DSM 44701T), isolated from a smear-ripened cheese.</title>
        <authorList>
            <consortium name="US DOE Joint Genome Institute (JGI-PGF)"/>
            <person name="Walter F."/>
            <person name="Albersmeier A."/>
            <person name="Kalinowski J."/>
            <person name="Ruckert C."/>
        </authorList>
    </citation>
    <scope>NUCLEOTIDE SEQUENCE</scope>
    <source>
        <strain evidence="1">VKM B-2555</strain>
    </source>
</reference>
<evidence type="ECO:0000313" key="1">
    <source>
        <dbReference type="EMBL" id="GLK78048.1"/>
    </source>
</evidence>
<gene>
    <name evidence="1" type="ORF">GCM10008171_33020</name>
</gene>
<comment type="caution">
    <text evidence="1">The sequence shown here is derived from an EMBL/GenBank/DDBJ whole genome shotgun (WGS) entry which is preliminary data.</text>
</comment>
<dbReference type="PROSITE" id="PS51318">
    <property type="entry name" value="TAT"/>
    <property type="match status" value="1"/>
</dbReference>
<keyword evidence="2" id="KW-1185">Reference proteome</keyword>
<accession>A0A9W6JKV8</accession>
<protein>
    <submittedName>
        <fullName evidence="1">Uncharacterized protein</fullName>
    </submittedName>
</protein>
<dbReference type="Proteomes" id="UP001143364">
    <property type="component" value="Unassembled WGS sequence"/>
</dbReference>